<evidence type="ECO:0008006" key="3">
    <source>
        <dbReference type="Google" id="ProtNLM"/>
    </source>
</evidence>
<dbReference type="EMBL" id="JAAGAX010000015">
    <property type="protein sequence ID" value="KAF2290589.1"/>
    <property type="molecule type" value="Genomic_DNA"/>
</dbReference>
<comment type="caution">
    <text evidence="1">The sequence shown here is derived from an EMBL/GenBank/DDBJ whole genome shotgun (WGS) entry which is preliminary data.</text>
</comment>
<sequence>MVSQVGDVPVVVRWRLSETNFSRGRFELYFDNGDIKLSPLAWPTDFQYKSYFSNGTSASGSQLVFNESPDIYMMQSNGTIVQLPWKTLNTAPTVAGKLSSVRNVIQITNG</sequence>
<proteinExistence type="predicted"/>
<dbReference type="Proteomes" id="UP000467840">
    <property type="component" value="Chromosome 2"/>
</dbReference>
<reference evidence="1 2" key="1">
    <citation type="journal article" date="2020" name="Mol. Plant">
        <title>The Chromosome-Based Rubber Tree Genome Provides New Insights into Spurge Genome Evolution and Rubber Biosynthesis.</title>
        <authorList>
            <person name="Liu J."/>
            <person name="Shi C."/>
            <person name="Shi C.C."/>
            <person name="Li W."/>
            <person name="Zhang Q.J."/>
            <person name="Zhang Y."/>
            <person name="Li K."/>
            <person name="Lu H.F."/>
            <person name="Shi C."/>
            <person name="Zhu S.T."/>
            <person name="Xiao Z.Y."/>
            <person name="Nan H."/>
            <person name="Yue Y."/>
            <person name="Zhu X.G."/>
            <person name="Wu Y."/>
            <person name="Hong X.N."/>
            <person name="Fan G.Y."/>
            <person name="Tong Y."/>
            <person name="Zhang D."/>
            <person name="Mao C.L."/>
            <person name="Liu Y.L."/>
            <person name="Hao S.J."/>
            <person name="Liu W.Q."/>
            <person name="Lv M.Q."/>
            <person name="Zhang H.B."/>
            <person name="Liu Y."/>
            <person name="Hu-Tang G.R."/>
            <person name="Wang J.P."/>
            <person name="Wang J.H."/>
            <person name="Sun Y.H."/>
            <person name="Ni S.B."/>
            <person name="Chen W.B."/>
            <person name="Zhang X.C."/>
            <person name="Jiao Y.N."/>
            <person name="Eichler E.E."/>
            <person name="Li G.H."/>
            <person name="Liu X."/>
            <person name="Gao L.Z."/>
        </authorList>
    </citation>
    <scope>NUCLEOTIDE SEQUENCE [LARGE SCALE GENOMIC DNA]</scope>
    <source>
        <strain evidence="2">cv. GT1</strain>
        <tissue evidence="1">Leaf</tissue>
    </source>
</reference>
<organism evidence="1 2">
    <name type="scientific">Hevea brasiliensis</name>
    <name type="common">Para rubber tree</name>
    <name type="synonym">Siphonia brasiliensis</name>
    <dbReference type="NCBI Taxonomy" id="3981"/>
    <lineage>
        <taxon>Eukaryota</taxon>
        <taxon>Viridiplantae</taxon>
        <taxon>Streptophyta</taxon>
        <taxon>Embryophyta</taxon>
        <taxon>Tracheophyta</taxon>
        <taxon>Spermatophyta</taxon>
        <taxon>Magnoliopsida</taxon>
        <taxon>eudicotyledons</taxon>
        <taxon>Gunneridae</taxon>
        <taxon>Pentapetalae</taxon>
        <taxon>rosids</taxon>
        <taxon>fabids</taxon>
        <taxon>Malpighiales</taxon>
        <taxon>Euphorbiaceae</taxon>
        <taxon>Crotonoideae</taxon>
        <taxon>Micrandreae</taxon>
        <taxon>Hevea</taxon>
    </lineage>
</organism>
<gene>
    <name evidence="1" type="ORF">GH714_014562</name>
</gene>
<accession>A0A6A6KT34</accession>
<dbReference type="AlphaFoldDB" id="A0A6A6KT34"/>
<evidence type="ECO:0000313" key="2">
    <source>
        <dbReference type="Proteomes" id="UP000467840"/>
    </source>
</evidence>
<evidence type="ECO:0000313" key="1">
    <source>
        <dbReference type="EMBL" id="KAF2290589.1"/>
    </source>
</evidence>
<protein>
    <recommendedName>
        <fullName evidence="3">Bulb-type lectin domain-containing protein</fullName>
    </recommendedName>
</protein>
<keyword evidence="2" id="KW-1185">Reference proteome</keyword>
<name>A0A6A6KT34_HEVBR</name>